<dbReference type="InterPro" id="IPR013087">
    <property type="entry name" value="Znf_C2H2_type"/>
</dbReference>
<evidence type="ECO:0000256" key="5">
    <source>
        <dbReference type="PROSITE-ProRule" id="PRU00042"/>
    </source>
</evidence>
<dbReference type="Pfam" id="PF12171">
    <property type="entry name" value="zf-C2H2_jaz"/>
    <property type="match status" value="1"/>
</dbReference>
<dbReference type="STRING" id="10181.G5BIB9"/>
<feature type="domain" description="C2H2-type" evidence="7">
    <location>
        <begin position="56"/>
        <end position="80"/>
    </location>
</feature>
<evidence type="ECO:0000256" key="3">
    <source>
        <dbReference type="ARBA" id="ARBA00022771"/>
    </source>
</evidence>
<feature type="compositionally biased region" description="Acidic residues" evidence="6">
    <location>
        <begin position="23"/>
        <end position="32"/>
    </location>
</feature>
<comment type="subcellular location">
    <subcellularLocation>
        <location evidence="1">Nucleus</location>
    </subcellularLocation>
</comment>
<keyword evidence="4" id="KW-0862">Zinc</keyword>
<keyword evidence="3 5" id="KW-0863">Zinc-finger</keyword>
<dbReference type="InterPro" id="IPR003604">
    <property type="entry name" value="Matrin/U1-like-C_Znf_C2H2"/>
</dbReference>
<dbReference type="GO" id="GO:0008270">
    <property type="term" value="F:zinc ion binding"/>
    <property type="evidence" value="ECO:0007669"/>
    <property type="project" value="UniProtKB-KW"/>
</dbReference>
<evidence type="ECO:0000256" key="6">
    <source>
        <dbReference type="SAM" id="MobiDB-lite"/>
    </source>
</evidence>
<reference evidence="8 9" key="1">
    <citation type="journal article" date="2011" name="Nature">
        <title>Genome sequencing reveals insights into physiology and longevity of the naked mole rat.</title>
        <authorList>
            <person name="Kim E.B."/>
            <person name="Fang X."/>
            <person name="Fushan A.A."/>
            <person name="Huang Z."/>
            <person name="Lobanov A.V."/>
            <person name="Han L."/>
            <person name="Marino S.M."/>
            <person name="Sun X."/>
            <person name="Turanov A.A."/>
            <person name="Yang P."/>
            <person name="Yim S.H."/>
            <person name="Zhao X."/>
            <person name="Kasaikina M.V."/>
            <person name="Stoletzki N."/>
            <person name="Peng C."/>
            <person name="Polak P."/>
            <person name="Xiong Z."/>
            <person name="Kiezun A."/>
            <person name="Zhu Y."/>
            <person name="Chen Y."/>
            <person name="Kryukov G.V."/>
            <person name="Zhang Q."/>
            <person name="Peshkin L."/>
            <person name="Yang L."/>
            <person name="Bronson R.T."/>
            <person name="Buffenstein R."/>
            <person name="Wang B."/>
            <person name="Han C."/>
            <person name="Li Q."/>
            <person name="Chen L."/>
            <person name="Zhao W."/>
            <person name="Sunyaev S.R."/>
            <person name="Park T.J."/>
            <person name="Zhang G."/>
            <person name="Wang J."/>
            <person name="Gladyshev V.N."/>
        </authorList>
    </citation>
    <scope>NUCLEOTIDE SEQUENCE [LARGE SCALE GENOMIC DNA]</scope>
</reference>
<dbReference type="Gene3D" id="3.30.160.60">
    <property type="entry name" value="Classic Zinc Finger"/>
    <property type="match status" value="1"/>
</dbReference>
<dbReference type="PANTHER" id="PTHR44029">
    <property type="entry name" value="DNAJ HOMOLOG SUBFAMILY C MEMBER 21"/>
    <property type="match status" value="1"/>
</dbReference>
<gene>
    <name evidence="8" type="ORF">GW7_00877</name>
</gene>
<feature type="compositionally biased region" description="Basic and acidic residues" evidence="6">
    <location>
        <begin position="118"/>
        <end position="139"/>
    </location>
</feature>
<organism evidence="8 9">
    <name type="scientific">Heterocephalus glaber</name>
    <name type="common">Naked mole rat</name>
    <dbReference type="NCBI Taxonomy" id="10181"/>
    <lineage>
        <taxon>Eukaryota</taxon>
        <taxon>Metazoa</taxon>
        <taxon>Chordata</taxon>
        <taxon>Craniata</taxon>
        <taxon>Vertebrata</taxon>
        <taxon>Euteleostomi</taxon>
        <taxon>Mammalia</taxon>
        <taxon>Eutheria</taxon>
        <taxon>Euarchontoglires</taxon>
        <taxon>Glires</taxon>
        <taxon>Rodentia</taxon>
        <taxon>Hystricomorpha</taxon>
        <taxon>Bathyergidae</taxon>
        <taxon>Heterocephalus</taxon>
    </lineage>
</organism>
<feature type="compositionally biased region" description="Basic and acidic residues" evidence="6">
    <location>
        <begin position="1"/>
        <end position="22"/>
    </location>
</feature>
<dbReference type="InterPro" id="IPR051964">
    <property type="entry name" value="Chaperone_stress_response"/>
</dbReference>
<dbReference type="PROSITE" id="PS00028">
    <property type="entry name" value="ZINC_FINGER_C2H2_1"/>
    <property type="match status" value="1"/>
</dbReference>
<evidence type="ECO:0000256" key="2">
    <source>
        <dbReference type="ARBA" id="ARBA00022723"/>
    </source>
</evidence>
<sequence>MTMASVEKELQEVEAWHDKEFGDGSDENETEEHEFKDGQDGKDSDEAEKVGFYDNLYCPACDKAFKPEKAMKNHEKSKKHWEMVASLKQQLEEKEENFSESQVDENLLNANSEEEMEDRPKQKLPKKTEEKETEAITEL</sequence>
<feature type="region of interest" description="Disordered" evidence="6">
    <location>
        <begin position="1"/>
        <end position="48"/>
    </location>
</feature>
<dbReference type="AlphaFoldDB" id="G5BIB9"/>
<name>G5BIB9_HETGA</name>
<dbReference type="GO" id="GO:0003676">
    <property type="term" value="F:nucleic acid binding"/>
    <property type="evidence" value="ECO:0007669"/>
    <property type="project" value="InterPro"/>
</dbReference>
<dbReference type="SUPFAM" id="SSF57667">
    <property type="entry name" value="beta-beta-alpha zinc fingers"/>
    <property type="match status" value="1"/>
</dbReference>
<evidence type="ECO:0000313" key="9">
    <source>
        <dbReference type="Proteomes" id="UP000006813"/>
    </source>
</evidence>
<feature type="compositionally biased region" description="Basic and acidic residues" evidence="6">
    <location>
        <begin position="33"/>
        <end position="48"/>
    </location>
</feature>
<dbReference type="GO" id="GO:0005634">
    <property type="term" value="C:nucleus"/>
    <property type="evidence" value="ECO:0007669"/>
    <property type="project" value="UniProtKB-SubCell"/>
</dbReference>
<dbReference type="InterPro" id="IPR022755">
    <property type="entry name" value="Znf_C2H2_jaz"/>
</dbReference>
<evidence type="ECO:0000256" key="1">
    <source>
        <dbReference type="ARBA" id="ARBA00004123"/>
    </source>
</evidence>
<dbReference type="GO" id="GO:0005737">
    <property type="term" value="C:cytoplasm"/>
    <property type="evidence" value="ECO:0007669"/>
    <property type="project" value="TreeGrafter"/>
</dbReference>
<dbReference type="PANTHER" id="PTHR44029:SF1">
    <property type="entry name" value="DNAJ HOMOLOG SUBFAMILY C MEMBER 21"/>
    <property type="match status" value="1"/>
</dbReference>
<proteinExistence type="predicted"/>
<dbReference type="SMART" id="SM00451">
    <property type="entry name" value="ZnF_U1"/>
    <property type="match status" value="1"/>
</dbReference>
<keyword evidence="2" id="KW-0479">Metal-binding</keyword>
<dbReference type="EMBL" id="JH170421">
    <property type="protein sequence ID" value="EHB09030.1"/>
    <property type="molecule type" value="Genomic_DNA"/>
</dbReference>
<dbReference type="PROSITE" id="PS50157">
    <property type="entry name" value="ZINC_FINGER_C2H2_2"/>
    <property type="match status" value="1"/>
</dbReference>
<feature type="region of interest" description="Disordered" evidence="6">
    <location>
        <begin position="90"/>
        <end position="139"/>
    </location>
</feature>
<dbReference type="Proteomes" id="UP000006813">
    <property type="component" value="Unassembled WGS sequence"/>
</dbReference>
<evidence type="ECO:0000313" key="8">
    <source>
        <dbReference type="EMBL" id="EHB09030.1"/>
    </source>
</evidence>
<accession>G5BIB9</accession>
<evidence type="ECO:0000256" key="4">
    <source>
        <dbReference type="ARBA" id="ARBA00022833"/>
    </source>
</evidence>
<dbReference type="InParanoid" id="G5BIB9"/>
<dbReference type="InterPro" id="IPR036236">
    <property type="entry name" value="Znf_C2H2_sf"/>
</dbReference>
<evidence type="ECO:0000259" key="7">
    <source>
        <dbReference type="PROSITE" id="PS50157"/>
    </source>
</evidence>
<protein>
    <submittedName>
        <fullName evidence="8">DnaJ-like protein subfamily C member 21</fullName>
    </submittedName>
</protein>